<reference evidence="1" key="1">
    <citation type="submission" date="2019-04" db="EMBL/GenBank/DDBJ databases">
        <title>Microbes associate with the intestines of laboratory mice.</title>
        <authorList>
            <person name="Navarre W."/>
            <person name="Wong E."/>
            <person name="Huang K.C."/>
            <person name="Tropini C."/>
            <person name="Ng K."/>
            <person name="Yu B."/>
        </authorList>
    </citation>
    <scope>NUCLEOTIDE SEQUENCE</scope>
    <source>
        <strain evidence="1">NM86_A22</strain>
    </source>
</reference>
<gene>
    <name evidence="1" type="ORF">E5990_06705</name>
</gene>
<organism evidence="1 2">
    <name type="scientific">Muribaculum caecicola</name>
    <dbReference type="NCBI Taxonomy" id="3038144"/>
    <lineage>
        <taxon>Bacteria</taxon>
        <taxon>Pseudomonadati</taxon>
        <taxon>Bacteroidota</taxon>
        <taxon>Bacteroidia</taxon>
        <taxon>Bacteroidales</taxon>
        <taxon>Muribaculaceae</taxon>
        <taxon>Muribaculum</taxon>
    </lineage>
</organism>
<keyword evidence="2" id="KW-1185">Reference proteome</keyword>
<name>A0AC61S597_9BACT</name>
<accession>A0AC61S597</accession>
<proteinExistence type="predicted"/>
<protein>
    <submittedName>
        <fullName evidence="1">Uncharacterized protein</fullName>
    </submittedName>
</protein>
<evidence type="ECO:0000313" key="1">
    <source>
        <dbReference type="EMBL" id="THG50084.1"/>
    </source>
</evidence>
<sequence length="173" mass="18758">MNILQTLTAGLALALSVSAGVAAQSQQTEQQPVDTNPGIFLGGTASVGFEQLPDNAIKFITDNFAYKQINKCEKDYPEGSFEVGLRDGTEIDFAPDGTWTEIDAADNTTLPETLLKKILNTKAYDELVKRGYVNLVENVERTASGGMKIELDKIVIDEIIFDINGTVVAVIED</sequence>
<dbReference type="EMBL" id="SSTG01000073">
    <property type="protein sequence ID" value="THG50084.1"/>
    <property type="molecule type" value="Genomic_DNA"/>
</dbReference>
<dbReference type="Proteomes" id="UP000305401">
    <property type="component" value="Unassembled WGS sequence"/>
</dbReference>
<comment type="caution">
    <text evidence="1">The sequence shown here is derived from an EMBL/GenBank/DDBJ whole genome shotgun (WGS) entry which is preliminary data.</text>
</comment>
<evidence type="ECO:0000313" key="2">
    <source>
        <dbReference type="Proteomes" id="UP000305401"/>
    </source>
</evidence>